<keyword evidence="3" id="KW-1185">Reference proteome</keyword>
<dbReference type="PANTHER" id="PTHR13593">
    <property type="match status" value="1"/>
</dbReference>
<keyword evidence="1" id="KW-0732">Signal</keyword>
<dbReference type="GO" id="GO:0006629">
    <property type="term" value="P:lipid metabolic process"/>
    <property type="evidence" value="ECO:0007669"/>
    <property type="project" value="InterPro"/>
</dbReference>
<feature type="chain" id="PRO_5035242447" evidence="1">
    <location>
        <begin position="23"/>
        <end position="823"/>
    </location>
</feature>
<comment type="caution">
    <text evidence="2">The sequence shown here is derived from an EMBL/GenBank/DDBJ whole genome shotgun (WGS) entry which is preliminary data.</text>
</comment>
<dbReference type="AlphaFoldDB" id="A0A8J6HL53"/>
<dbReference type="PROSITE" id="PS50007">
    <property type="entry name" value="PIPLC_X_DOMAIN"/>
    <property type="match status" value="1"/>
</dbReference>
<dbReference type="GO" id="GO:0008081">
    <property type="term" value="F:phosphoric diester hydrolase activity"/>
    <property type="evidence" value="ECO:0007669"/>
    <property type="project" value="InterPro"/>
</dbReference>
<evidence type="ECO:0000313" key="3">
    <source>
        <dbReference type="Proteomes" id="UP000719412"/>
    </source>
</evidence>
<proteinExistence type="predicted"/>
<gene>
    <name evidence="2" type="ORF">GEV33_006430</name>
</gene>
<name>A0A8J6HL53_TENMO</name>
<feature type="signal peptide" evidence="1">
    <location>
        <begin position="1"/>
        <end position="22"/>
    </location>
</feature>
<dbReference type="SUPFAM" id="SSF51695">
    <property type="entry name" value="PLC-like phosphodiesterases"/>
    <property type="match status" value="2"/>
</dbReference>
<reference evidence="2" key="1">
    <citation type="journal article" date="2020" name="J Insects Food Feed">
        <title>The yellow mealworm (Tenebrio molitor) genome: a resource for the emerging insects as food and feed industry.</title>
        <authorList>
            <person name="Eriksson T."/>
            <person name="Andere A."/>
            <person name="Kelstrup H."/>
            <person name="Emery V."/>
            <person name="Picard C."/>
        </authorList>
    </citation>
    <scope>NUCLEOTIDE SEQUENCE</scope>
    <source>
        <strain evidence="2">Stoneville</strain>
        <tissue evidence="2">Whole head</tissue>
    </source>
</reference>
<reference evidence="2" key="2">
    <citation type="submission" date="2021-08" db="EMBL/GenBank/DDBJ databases">
        <authorList>
            <person name="Eriksson T."/>
        </authorList>
    </citation>
    <scope>NUCLEOTIDE SEQUENCE</scope>
    <source>
        <strain evidence="2">Stoneville</strain>
        <tissue evidence="2">Whole head</tissue>
    </source>
</reference>
<dbReference type="InterPro" id="IPR051057">
    <property type="entry name" value="PI-PLC_domain"/>
</dbReference>
<dbReference type="PANTHER" id="PTHR13593:SF103">
    <property type="entry name" value="RE10370P"/>
    <property type="match status" value="1"/>
</dbReference>
<dbReference type="Proteomes" id="UP000719412">
    <property type="component" value="Unassembled WGS sequence"/>
</dbReference>
<dbReference type="CDD" id="cd08622">
    <property type="entry name" value="PI-PLCXDc_CG14945_like"/>
    <property type="match status" value="1"/>
</dbReference>
<evidence type="ECO:0000313" key="2">
    <source>
        <dbReference type="EMBL" id="KAH0816362.1"/>
    </source>
</evidence>
<organism evidence="2 3">
    <name type="scientific">Tenebrio molitor</name>
    <name type="common">Yellow mealworm beetle</name>
    <dbReference type="NCBI Taxonomy" id="7067"/>
    <lineage>
        <taxon>Eukaryota</taxon>
        <taxon>Metazoa</taxon>
        <taxon>Ecdysozoa</taxon>
        <taxon>Arthropoda</taxon>
        <taxon>Hexapoda</taxon>
        <taxon>Insecta</taxon>
        <taxon>Pterygota</taxon>
        <taxon>Neoptera</taxon>
        <taxon>Endopterygota</taxon>
        <taxon>Coleoptera</taxon>
        <taxon>Polyphaga</taxon>
        <taxon>Cucujiformia</taxon>
        <taxon>Tenebrionidae</taxon>
        <taxon>Tenebrio</taxon>
    </lineage>
</organism>
<dbReference type="EMBL" id="JABDTM020021662">
    <property type="protein sequence ID" value="KAH0816362.1"/>
    <property type="molecule type" value="Genomic_DNA"/>
</dbReference>
<accession>A0A8J6HL53</accession>
<protein>
    <submittedName>
        <fullName evidence="2">Uncharacterized protein</fullName>
    </submittedName>
</protein>
<evidence type="ECO:0000256" key="1">
    <source>
        <dbReference type="SAM" id="SignalP"/>
    </source>
</evidence>
<dbReference type="InterPro" id="IPR017946">
    <property type="entry name" value="PLC-like_Pdiesterase_TIM-brl"/>
</dbReference>
<dbReference type="Gene3D" id="3.20.20.190">
    <property type="entry name" value="Phosphatidylinositol (PI) phosphodiesterase"/>
    <property type="match status" value="2"/>
</dbReference>
<sequence length="823" mass="95247">MIYSILTIVFVQTLVDLTTVAANSHDNPCGQLYLTQSPNKSKYVQLNWNFTCDNPPDTILLTLGDPRKSENAKILYRIFPGAVSNGYHQTDYAFRDVQLPGNWTEENPNPDLEAQCFDYYIASVRNNELVYSQCLSIQPAWMSNFGELRIGDMMIPGTHNSGAWRGAPLLIRNYVLNQDRNFWEQLVYGIRYFDIRTGRYGPSPDGLYINHAFIKCTELVPELERAVNFLKKSPKEVVVLNFHQFPYPSDFLISHHLEILDVIATIFGELIYPLPRLMHRRGPKLKEFWQSGKRVIVSYRNADVVKETSWLWPPVRRDWGNIQQLDQLERYIKTKTVAPPNGNPMSVVMAELTPNYASVLKHVTRNLKDLAVMVNRELSDWLRDNNRSDNANIIATDFFTGNDIVNVAIETNFRKLTNSAQRKCGRVHLTVSASQDTHLELNWITECPHPDNLRPDYIALYNYDLKDRNIEHDQEEAPPLLRIRASDYPEGYYKSKIKFGQPWLPGNWEYRETLMRADSGPHCFPYWIASIRGSDIIDSRCLGIQPTWMNDNRLQIGTQKIGNLFIPGTHNSGAFSGVPKFLENYILNQDRSIWTQLVHGIRYLDLRIGYYEHEGFYVNHDLVRIAKAVQIFKEIRKFLQLAPKEIIVVDFHRFPYPSNFNTTLHEKFVSLVYEYLGDLALPPGGLQVGKGPTLNEIWAQSKNVIICYADKAVARENYWLWQPLQQHWANTKNVDTLKSFLARAIKEHRVTLNPMFALMAELTPQPIDLIFRTNNLRKLANDVNRKLTKWFRDEWARDVNIVATDYFLGNDIINVAIEANVNR</sequence>